<organism evidence="8">
    <name type="scientific">human gut metagenome</name>
    <dbReference type="NCBI Taxonomy" id="408170"/>
    <lineage>
        <taxon>unclassified sequences</taxon>
        <taxon>metagenomes</taxon>
        <taxon>organismal metagenomes</taxon>
    </lineage>
</organism>
<keyword evidence="5" id="KW-0547">Nucleotide-binding</keyword>
<comment type="similarity">
    <text evidence="1">Belongs to the thymidine kinase family.</text>
</comment>
<keyword evidence="4 8" id="KW-0808">Transferase</keyword>
<keyword evidence="3" id="KW-0237">DNA synthesis</keyword>
<sequence>MVVFSEDHIQETRRRGRIEVICGSMFSGKTEELIRRLKRAKFARQRVEIFKPA</sequence>
<dbReference type="GO" id="GO:0005524">
    <property type="term" value="F:ATP binding"/>
    <property type="evidence" value="ECO:0007669"/>
    <property type="project" value="UniProtKB-KW"/>
</dbReference>
<dbReference type="InterPro" id="IPR001267">
    <property type="entry name" value="Thymidine_kinase"/>
</dbReference>
<dbReference type="Pfam" id="PF00265">
    <property type="entry name" value="TK"/>
    <property type="match status" value="1"/>
</dbReference>
<dbReference type="EMBL" id="AJWY01009383">
    <property type="protein sequence ID" value="EKC58528.1"/>
    <property type="molecule type" value="Genomic_DNA"/>
</dbReference>
<evidence type="ECO:0000256" key="1">
    <source>
        <dbReference type="ARBA" id="ARBA00007587"/>
    </source>
</evidence>
<evidence type="ECO:0000256" key="2">
    <source>
        <dbReference type="ARBA" id="ARBA00012118"/>
    </source>
</evidence>
<accession>K1SLX2</accession>
<reference evidence="8" key="1">
    <citation type="journal article" date="2013" name="Environ. Microbiol.">
        <title>Microbiota from the distal guts of lean and obese adolescents exhibit partial functional redundancy besides clear differences in community structure.</title>
        <authorList>
            <person name="Ferrer M."/>
            <person name="Ruiz A."/>
            <person name="Lanza F."/>
            <person name="Haange S.B."/>
            <person name="Oberbach A."/>
            <person name="Till H."/>
            <person name="Bargiela R."/>
            <person name="Campoy C."/>
            <person name="Segura M.T."/>
            <person name="Richter M."/>
            <person name="von Bergen M."/>
            <person name="Seifert J."/>
            <person name="Suarez A."/>
        </authorList>
    </citation>
    <scope>NUCLEOTIDE SEQUENCE</scope>
</reference>
<dbReference type="GO" id="GO:0004797">
    <property type="term" value="F:thymidine kinase activity"/>
    <property type="evidence" value="ECO:0007669"/>
    <property type="project" value="UniProtKB-EC"/>
</dbReference>
<dbReference type="SUPFAM" id="SSF52540">
    <property type="entry name" value="P-loop containing nucleoside triphosphate hydrolases"/>
    <property type="match status" value="1"/>
</dbReference>
<comment type="caution">
    <text evidence="8">The sequence shown here is derived from an EMBL/GenBank/DDBJ whole genome shotgun (WGS) entry which is preliminary data.</text>
</comment>
<dbReference type="InterPro" id="IPR027417">
    <property type="entry name" value="P-loop_NTPase"/>
</dbReference>
<evidence type="ECO:0000256" key="4">
    <source>
        <dbReference type="ARBA" id="ARBA00022679"/>
    </source>
</evidence>
<dbReference type="GO" id="GO:0071897">
    <property type="term" value="P:DNA biosynthetic process"/>
    <property type="evidence" value="ECO:0007669"/>
    <property type="project" value="UniProtKB-KW"/>
</dbReference>
<protein>
    <recommendedName>
        <fullName evidence="2">thymidine kinase</fullName>
        <ecNumber evidence="2">2.7.1.21</ecNumber>
    </recommendedName>
</protein>
<keyword evidence="7" id="KW-0067">ATP-binding</keyword>
<evidence type="ECO:0000256" key="6">
    <source>
        <dbReference type="ARBA" id="ARBA00022777"/>
    </source>
</evidence>
<evidence type="ECO:0000313" key="8">
    <source>
        <dbReference type="EMBL" id="EKC58528.1"/>
    </source>
</evidence>
<dbReference type="EC" id="2.7.1.21" evidence="2"/>
<dbReference type="Gene3D" id="3.40.50.300">
    <property type="entry name" value="P-loop containing nucleotide triphosphate hydrolases"/>
    <property type="match status" value="1"/>
</dbReference>
<dbReference type="AlphaFoldDB" id="K1SLX2"/>
<evidence type="ECO:0000256" key="5">
    <source>
        <dbReference type="ARBA" id="ARBA00022741"/>
    </source>
</evidence>
<keyword evidence="6 8" id="KW-0418">Kinase</keyword>
<feature type="non-terminal residue" evidence="8">
    <location>
        <position position="53"/>
    </location>
</feature>
<gene>
    <name evidence="8" type="ORF">LEA_13820</name>
</gene>
<proteinExistence type="inferred from homology"/>
<name>K1SLX2_9ZZZZ</name>
<evidence type="ECO:0000256" key="3">
    <source>
        <dbReference type="ARBA" id="ARBA00022634"/>
    </source>
</evidence>
<evidence type="ECO:0000256" key="7">
    <source>
        <dbReference type="ARBA" id="ARBA00022840"/>
    </source>
</evidence>